<dbReference type="GO" id="GO:0043138">
    <property type="term" value="F:3'-5' DNA helicase activity"/>
    <property type="evidence" value="ECO:0007669"/>
    <property type="project" value="TreeGrafter"/>
</dbReference>
<dbReference type="InterPro" id="IPR001650">
    <property type="entry name" value="Helicase_C-like"/>
</dbReference>
<protein>
    <submittedName>
        <fullName evidence="5">Primosomal protein N</fullName>
        <ecNumber evidence="5">3.6.4.-</ecNumber>
    </submittedName>
</protein>
<evidence type="ECO:0000256" key="3">
    <source>
        <dbReference type="ARBA" id="ARBA00023125"/>
    </source>
</evidence>
<keyword evidence="1" id="KW-0547">Nucleotide-binding</keyword>
<evidence type="ECO:0000313" key="5">
    <source>
        <dbReference type="EMBL" id="MPN32498.1"/>
    </source>
</evidence>
<dbReference type="EMBL" id="VSSQ01084547">
    <property type="protein sequence ID" value="MPN32498.1"/>
    <property type="molecule type" value="Genomic_DNA"/>
</dbReference>
<dbReference type="GO" id="GO:0006302">
    <property type="term" value="P:double-strand break repair"/>
    <property type="evidence" value="ECO:0007669"/>
    <property type="project" value="TreeGrafter"/>
</dbReference>
<dbReference type="AlphaFoldDB" id="A0A645H0I6"/>
<dbReference type="InterPro" id="IPR041236">
    <property type="entry name" value="PriA_C"/>
</dbReference>
<dbReference type="GO" id="GO:0016787">
    <property type="term" value="F:hydrolase activity"/>
    <property type="evidence" value="ECO:0007669"/>
    <property type="project" value="UniProtKB-KW"/>
</dbReference>
<proteinExistence type="predicted"/>
<dbReference type="GO" id="GO:0006270">
    <property type="term" value="P:DNA replication initiation"/>
    <property type="evidence" value="ECO:0007669"/>
    <property type="project" value="TreeGrafter"/>
</dbReference>
<reference evidence="5" key="1">
    <citation type="submission" date="2019-08" db="EMBL/GenBank/DDBJ databases">
        <authorList>
            <person name="Kucharzyk K."/>
            <person name="Murdoch R.W."/>
            <person name="Higgins S."/>
            <person name="Loffler F."/>
        </authorList>
    </citation>
    <scope>NUCLEOTIDE SEQUENCE</scope>
</reference>
<sequence length="218" mass="24704">MKNAHEELINRFRSGQARVMIGTQMIAKGLDFPRVTLVGAVLADSSLNLPDYRSAERSFQLLTQVAGRAGRADQPGHVVIQTYKPDHYAIVAAAGQDYRRFFTTEFERRRRDLYPPFTMLVRLLCQAKDEETARQVSGELLGKVEKLLALQPALRKRVLFCREDEAPIKKIMGRSRAQVFLKLLVHPDSDQLIAQLQEMSKEEWPGEVTLEINPASLA</sequence>
<dbReference type="GO" id="GO:0005524">
    <property type="term" value="F:ATP binding"/>
    <property type="evidence" value="ECO:0007669"/>
    <property type="project" value="UniProtKB-KW"/>
</dbReference>
<name>A0A645H0I6_9ZZZZ</name>
<evidence type="ECO:0000259" key="4">
    <source>
        <dbReference type="PROSITE" id="PS51194"/>
    </source>
</evidence>
<dbReference type="PANTHER" id="PTHR30580">
    <property type="entry name" value="PRIMOSOMAL PROTEIN N"/>
    <property type="match status" value="1"/>
</dbReference>
<keyword evidence="2" id="KW-0067">ATP-binding</keyword>
<dbReference type="Pfam" id="PF18074">
    <property type="entry name" value="PriA_C"/>
    <property type="match status" value="1"/>
</dbReference>
<evidence type="ECO:0000256" key="1">
    <source>
        <dbReference type="ARBA" id="ARBA00022741"/>
    </source>
</evidence>
<keyword evidence="5" id="KW-0378">Hydrolase</keyword>
<dbReference type="PROSITE" id="PS51194">
    <property type="entry name" value="HELICASE_CTER"/>
    <property type="match status" value="1"/>
</dbReference>
<dbReference type="GO" id="GO:0003677">
    <property type="term" value="F:DNA binding"/>
    <property type="evidence" value="ECO:0007669"/>
    <property type="project" value="UniProtKB-KW"/>
</dbReference>
<dbReference type="Pfam" id="PF00271">
    <property type="entry name" value="Helicase_C"/>
    <property type="match status" value="1"/>
</dbReference>
<dbReference type="GO" id="GO:0006310">
    <property type="term" value="P:DNA recombination"/>
    <property type="evidence" value="ECO:0007669"/>
    <property type="project" value="TreeGrafter"/>
</dbReference>
<dbReference type="SUPFAM" id="SSF52540">
    <property type="entry name" value="P-loop containing nucleoside triphosphate hydrolases"/>
    <property type="match status" value="1"/>
</dbReference>
<keyword evidence="3" id="KW-0238">DNA-binding</keyword>
<comment type="caution">
    <text evidence="5">The sequence shown here is derived from an EMBL/GenBank/DDBJ whole genome shotgun (WGS) entry which is preliminary data.</text>
</comment>
<gene>
    <name evidence="5" type="primary">priA_43</name>
    <name evidence="5" type="ORF">SDC9_179977</name>
</gene>
<accession>A0A645H0I6</accession>
<dbReference type="Gene3D" id="3.40.50.300">
    <property type="entry name" value="P-loop containing nucleotide triphosphate hydrolases"/>
    <property type="match status" value="1"/>
</dbReference>
<dbReference type="PANTHER" id="PTHR30580:SF0">
    <property type="entry name" value="PRIMOSOMAL PROTEIN N"/>
    <property type="match status" value="1"/>
</dbReference>
<dbReference type="EC" id="3.6.4.-" evidence="5"/>
<organism evidence="5">
    <name type="scientific">bioreactor metagenome</name>
    <dbReference type="NCBI Taxonomy" id="1076179"/>
    <lineage>
        <taxon>unclassified sequences</taxon>
        <taxon>metagenomes</taxon>
        <taxon>ecological metagenomes</taxon>
    </lineage>
</organism>
<dbReference type="InterPro" id="IPR027417">
    <property type="entry name" value="P-loop_NTPase"/>
</dbReference>
<feature type="domain" description="Helicase C-terminal" evidence="4">
    <location>
        <begin position="1"/>
        <end position="114"/>
    </location>
</feature>
<evidence type="ECO:0000256" key="2">
    <source>
        <dbReference type="ARBA" id="ARBA00022840"/>
    </source>
</evidence>